<evidence type="ECO:0000313" key="4">
    <source>
        <dbReference type="EMBL" id="GAA4789014.1"/>
    </source>
</evidence>
<evidence type="ECO:0000256" key="1">
    <source>
        <dbReference type="ARBA" id="ARBA00008791"/>
    </source>
</evidence>
<name>A0ABP9B2F4_9ACTN</name>
<protein>
    <submittedName>
        <fullName evidence="4">Universal stress protein</fullName>
    </submittedName>
</protein>
<dbReference type="PRINTS" id="PR01438">
    <property type="entry name" value="UNVRSLSTRESS"/>
</dbReference>
<gene>
    <name evidence="4" type="ORF">GCM10023329_45370</name>
</gene>
<organism evidence="4 5">
    <name type="scientific">Streptomyces sanyensis</name>
    <dbReference type="NCBI Taxonomy" id="568869"/>
    <lineage>
        <taxon>Bacteria</taxon>
        <taxon>Bacillati</taxon>
        <taxon>Actinomycetota</taxon>
        <taxon>Actinomycetes</taxon>
        <taxon>Kitasatosporales</taxon>
        <taxon>Streptomycetaceae</taxon>
        <taxon>Streptomyces</taxon>
    </lineage>
</organism>
<sequence>MGEDGSQAGGGPDGRRPTAPGRIVAGVDGSDPAHIAAQWAAAQAHRRNTALHLVHAVGTTRETLFTSEETIRLVRSAGERLLSVTRDRLTARFPGLEVTCELVSSGPQEALRGLAAPGETLVVGSRGQGGFGSLMLGSVGLGLVSDSPVPVVVVRGEPADGTGRPVVAAVRDEDDRPWAVMAAQEAALRGVGLRLLSVWGLVPQVGGVVSLLDGSGTAAGRHRERIESLAEAVRAELPGPAVEVAVEPSASAAGVLVDASREAVLLVMGNRRSGRTLGPSVGRTAHAVLHHAHCPVLVAPAPR</sequence>
<feature type="region of interest" description="Disordered" evidence="2">
    <location>
        <begin position="1"/>
        <end position="20"/>
    </location>
</feature>
<evidence type="ECO:0000313" key="5">
    <source>
        <dbReference type="Proteomes" id="UP001501147"/>
    </source>
</evidence>
<feature type="domain" description="UspA" evidence="3">
    <location>
        <begin position="165"/>
        <end position="299"/>
    </location>
</feature>
<proteinExistence type="inferred from homology"/>
<comment type="similarity">
    <text evidence="1">Belongs to the universal stress protein A family.</text>
</comment>
<dbReference type="SUPFAM" id="SSF52402">
    <property type="entry name" value="Adenine nucleotide alpha hydrolases-like"/>
    <property type="match status" value="2"/>
</dbReference>
<dbReference type="InterPro" id="IPR014729">
    <property type="entry name" value="Rossmann-like_a/b/a_fold"/>
</dbReference>
<accession>A0ABP9B2F4</accession>
<dbReference type="Proteomes" id="UP001501147">
    <property type="component" value="Unassembled WGS sequence"/>
</dbReference>
<dbReference type="InterPro" id="IPR006016">
    <property type="entry name" value="UspA"/>
</dbReference>
<dbReference type="EMBL" id="BAABJV010000014">
    <property type="protein sequence ID" value="GAA4789014.1"/>
    <property type="molecule type" value="Genomic_DNA"/>
</dbReference>
<dbReference type="InterPro" id="IPR006015">
    <property type="entry name" value="Universal_stress_UspA"/>
</dbReference>
<evidence type="ECO:0000256" key="2">
    <source>
        <dbReference type="SAM" id="MobiDB-lite"/>
    </source>
</evidence>
<dbReference type="PANTHER" id="PTHR46268:SF6">
    <property type="entry name" value="UNIVERSAL STRESS PROTEIN UP12"/>
    <property type="match status" value="1"/>
</dbReference>
<dbReference type="Pfam" id="PF00582">
    <property type="entry name" value="Usp"/>
    <property type="match status" value="2"/>
</dbReference>
<dbReference type="RefSeq" id="WP_345615284.1">
    <property type="nucleotide sequence ID" value="NZ_BAABJV010000014.1"/>
</dbReference>
<dbReference type="Gene3D" id="3.40.50.620">
    <property type="entry name" value="HUPs"/>
    <property type="match status" value="2"/>
</dbReference>
<feature type="domain" description="UspA" evidence="3">
    <location>
        <begin position="22"/>
        <end position="155"/>
    </location>
</feature>
<comment type="caution">
    <text evidence="4">The sequence shown here is derived from an EMBL/GenBank/DDBJ whole genome shotgun (WGS) entry which is preliminary data.</text>
</comment>
<reference evidence="5" key="1">
    <citation type="journal article" date="2019" name="Int. J. Syst. Evol. Microbiol.">
        <title>The Global Catalogue of Microorganisms (GCM) 10K type strain sequencing project: providing services to taxonomists for standard genome sequencing and annotation.</title>
        <authorList>
            <consortium name="The Broad Institute Genomics Platform"/>
            <consortium name="The Broad Institute Genome Sequencing Center for Infectious Disease"/>
            <person name="Wu L."/>
            <person name="Ma J."/>
        </authorList>
    </citation>
    <scope>NUCLEOTIDE SEQUENCE [LARGE SCALE GENOMIC DNA]</scope>
    <source>
        <strain evidence="5">JCM 18324</strain>
    </source>
</reference>
<keyword evidence="5" id="KW-1185">Reference proteome</keyword>
<evidence type="ECO:0000259" key="3">
    <source>
        <dbReference type="Pfam" id="PF00582"/>
    </source>
</evidence>
<dbReference type="PANTHER" id="PTHR46268">
    <property type="entry name" value="STRESS RESPONSE PROTEIN NHAX"/>
    <property type="match status" value="1"/>
</dbReference>